<feature type="transmembrane region" description="Helical" evidence="6">
    <location>
        <begin position="72"/>
        <end position="91"/>
    </location>
</feature>
<evidence type="ECO:0000256" key="4">
    <source>
        <dbReference type="ARBA" id="ARBA00022989"/>
    </source>
</evidence>
<reference evidence="7 8" key="1">
    <citation type="submission" date="2018-07" db="EMBL/GenBank/DDBJ databases">
        <title>Halomonas rutogse sp. nov., isolated from Lake TangqianCo on Tibetan Plateau.</title>
        <authorList>
            <person name="Lu H."/>
            <person name="Xing P."/>
            <person name="Wu Q."/>
        </authorList>
    </citation>
    <scope>NUCLEOTIDE SEQUENCE [LARGE SCALE GENOMIC DNA]</scope>
    <source>
        <strain evidence="7 8">TQ8S</strain>
    </source>
</reference>
<keyword evidence="3 6" id="KW-0812">Transmembrane</keyword>
<dbReference type="GO" id="GO:0005886">
    <property type="term" value="C:plasma membrane"/>
    <property type="evidence" value="ECO:0007669"/>
    <property type="project" value="TreeGrafter"/>
</dbReference>
<evidence type="ECO:0000256" key="5">
    <source>
        <dbReference type="ARBA" id="ARBA00023136"/>
    </source>
</evidence>
<protein>
    <submittedName>
        <fullName evidence="7">DUF423 domain-containing protein</fullName>
    </submittedName>
</protein>
<dbReference type="PANTHER" id="PTHR43461:SF1">
    <property type="entry name" value="TRANSMEMBRANE PROTEIN 256"/>
    <property type="match status" value="1"/>
</dbReference>
<comment type="caution">
    <text evidence="7">The sequence shown here is derived from an EMBL/GenBank/DDBJ whole genome shotgun (WGS) entry which is preliminary data.</text>
</comment>
<accession>A0A368U943</accession>
<dbReference type="EMBL" id="QPIJ01000002">
    <property type="protein sequence ID" value="RCV93475.1"/>
    <property type="molecule type" value="Genomic_DNA"/>
</dbReference>
<proteinExistence type="inferred from homology"/>
<gene>
    <name evidence="7" type="ORF">DU506_02340</name>
</gene>
<organism evidence="7 8">
    <name type="scientific">Vreelandella rituensis</name>
    <dbReference type="NCBI Taxonomy" id="2282306"/>
    <lineage>
        <taxon>Bacteria</taxon>
        <taxon>Pseudomonadati</taxon>
        <taxon>Pseudomonadota</taxon>
        <taxon>Gammaproteobacteria</taxon>
        <taxon>Oceanospirillales</taxon>
        <taxon>Halomonadaceae</taxon>
        <taxon>Vreelandella</taxon>
    </lineage>
</organism>
<feature type="transmembrane region" description="Helical" evidence="6">
    <location>
        <begin position="103"/>
        <end position="122"/>
    </location>
</feature>
<evidence type="ECO:0000256" key="2">
    <source>
        <dbReference type="ARBA" id="ARBA00009694"/>
    </source>
</evidence>
<dbReference type="OrthoDB" id="9802121at2"/>
<dbReference type="InterPro" id="IPR006696">
    <property type="entry name" value="DUF423"/>
</dbReference>
<evidence type="ECO:0000313" key="7">
    <source>
        <dbReference type="EMBL" id="RCV93475.1"/>
    </source>
</evidence>
<evidence type="ECO:0000256" key="6">
    <source>
        <dbReference type="SAM" id="Phobius"/>
    </source>
</evidence>
<sequence>MRDKAWWVGVALSGAVMVIAGAYAAHGMAAHASAVMVGVFETGVRYQAWHTLAMLGVLAWRASMPLAGQRWVLGLWALGMLAFSGSLYAMALGGWNLGLVTPLGGALLIAGWLALAVVALMAERRRSSEPNA</sequence>
<keyword evidence="5 6" id="KW-0472">Membrane</keyword>
<dbReference type="PANTHER" id="PTHR43461">
    <property type="entry name" value="TRANSMEMBRANE PROTEIN 256"/>
    <property type="match status" value="1"/>
</dbReference>
<keyword evidence="8" id="KW-1185">Reference proteome</keyword>
<evidence type="ECO:0000256" key="1">
    <source>
        <dbReference type="ARBA" id="ARBA00004141"/>
    </source>
</evidence>
<name>A0A368U943_9GAMM</name>
<feature type="transmembrane region" description="Helical" evidence="6">
    <location>
        <begin position="44"/>
        <end position="60"/>
    </location>
</feature>
<evidence type="ECO:0000313" key="8">
    <source>
        <dbReference type="Proteomes" id="UP000253204"/>
    </source>
</evidence>
<dbReference type="Pfam" id="PF04241">
    <property type="entry name" value="DUF423"/>
    <property type="match status" value="1"/>
</dbReference>
<dbReference type="Proteomes" id="UP000253204">
    <property type="component" value="Unassembled WGS sequence"/>
</dbReference>
<keyword evidence="4 6" id="KW-1133">Transmembrane helix</keyword>
<comment type="similarity">
    <text evidence="2">Belongs to the UPF0382 family.</text>
</comment>
<comment type="subcellular location">
    <subcellularLocation>
        <location evidence="1">Membrane</location>
        <topology evidence="1">Multi-pass membrane protein</topology>
    </subcellularLocation>
</comment>
<dbReference type="AlphaFoldDB" id="A0A368U943"/>
<evidence type="ECO:0000256" key="3">
    <source>
        <dbReference type="ARBA" id="ARBA00022692"/>
    </source>
</evidence>
<dbReference type="RefSeq" id="WP_114485347.1">
    <property type="nucleotide sequence ID" value="NZ_CBCSHM010000002.1"/>
</dbReference>